<dbReference type="InterPro" id="IPR000917">
    <property type="entry name" value="Sulfatase_N"/>
</dbReference>
<feature type="domain" description="Sulfatase N-terminal" evidence="5">
    <location>
        <begin position="67"/>
        <end position="444"/>
    </location>
</feature>
<keyword evidence="3" id="KW-0325">Glycoprotein</keyword>
<keyword evidence="1" id="KW-0479">Metal-binding</keyword>
<dbReference type="PANTHER" id="PTHR10342">
    <property type="entry name" value="ARYLSULFATASE"/>
    <property type="match status" value="1"/>
</dbReference>
<protein>
    <recommendedName>
        <fullName evidence="5">Sulfatase N-terminal domain-containing protein</fullName>
    </recommendedName>
</protein>
<comment type="caution">
    <text evidence="6">The sequence shown here is derived from an EMBL/GenBank/DDBJ whole genome shotgun (WGS) entry which is preliminary data.</text>
</comment>
<evidence type="ECO:0000256" key="3">
    <source>
        <dbReference type="ARBA" id="ARBA00023180"/>
    </source>
</evidence>
<dbReference type="EMBL" id="CAUJNA010003286">
    <property type="protein sequence ID" value="CAJ1398023.1"/>
    <property type="molecule type" value="Genomic_DNA"/>
</dbReference>
<dbReference type="Pfam" id="PF00884">
    <property type="entry name" value="Sulfatase"/>
    <property type="match status" value="1"/>
</dbReference>
<sequence length="857" mass="96090">MALAAMQSVAALVLCGLTLCFAECQGDCEAEDTGLVQRPKYYNYGYYHKDYYHKYYSRRRRRERKKPNILIIIIDDLGFNQVGFRAKPEKNYDVKTPNIDALADEGIVMDRFYATPWCAPSRGAIQSGRLDVINPNVPNNVWNFDPNATYNDSAGEAQFAPYVGGIQPGTLTMGKRFAELGYVTHLNGKWGIGGASFLNTPMGMGYSSFLGWFGDSMESCDGAEPGFAVGGAGPFFDALPGFWRQDSQASFNASWCSLLKSAQLTEEEISVGCRSFKQELDDVADEMIRRRSREIITQHDYEKPLFLVHALQLMHLPMQYPKRFAPTVTNAREPLNEDLRAATYGALKYVDWVIGDLIDAVKEQDQYDNTLVFLTSDNGGAIYAGTANNNFPLRGGKFNNFDGGQRVNALFSGGWIEGALNHYDLKAFYSETVMAMNDVPETLLQMVTGRPFPDGGMRNKPGPLSGIPLWDKILQKRQVPRRITYSETMEIKVGPNIADLRKIWFTENNTIIADGNWSTNFPTNIEFIPDLAYLYVRPCGEPYCHFDLYSDSGEQSNIILSPAQEQRMRQDVFDAWNDNILDSARIKSLNGSNGLPFQVALWTYYGNSGPFVNLDAEPISVPAQCWCDWIDDGVAPEEVTHMIINLYLGIRCTNTIKAFGIAGALACERPLSLTQAPINFSLQENMWKTIGYETSNFSSILTAQWNEGPVELLFPLPLLEWNFAAIHGLQSMNARRGFENWANIEKYPFNLAIRDRCPQMEIFTAPTPRTQVTDWFISAGFFNNPTAGAGGNGRLAMVLEKLNFTLDNKVRGCFIVGEDAMQCPILDNKPPLVDPFDVPNRTFQDCLDNCILWDPDA</sequence>
<keyword evidence="7" id="KW-1185">Reference proteome</keyword>
<dbReference type="GO" id="GO:0046872">
    <property type="term" value="F:metal ion binding"/>
    <property type="evidence" value="ECO:0007669"/>
    <property type="project" value="UniProtKB-KW"/>
</dbReference>
<feature type="chain" id="PRO_5041440166" description="Sulfatase N-terminal domain-containing protein" evidence="4">
    <location>
        <begin position="23"/>
        <end position="857"/>
    </location>
</feature>
<dbReference type="InterPro" id="IPR047115">
    <property type="entry name" value="ARSB"/>
</dbReference>
<gene>
    <name evidence="6" type="ORF">EVOR1521_LOCUS21910</name>
</gene>
<evidence type="ECO:0000259" key="5">
    <source>
        <dbReference type="Pfam" id="PF00884"/>
    </source>
</evidence>
<name>A0AA36J3T3_9DINO</name>
<dbReference type="Gene3D" id="3.40.720.10">
    <property type="entry name" value="Alkaline Phosphatase, subunit A"/>
    <property type="match status" value="1"/>
</dbReference>
<reference evidence="6" key="1">
    <citation type="submission" date="2023-08" db="EMBL/GenBank/DDBJ databases">
        <authorList>
            <person name="Chen Y."/>
            <person name="Shah S."/>
            <person name="Dougan E. K."/>
            <person name="Thang M."/>
            <person name="Chan C."/>
        </authorList>
    </citation>
    <scope>NUCLEOTIDE SEQUENCE</scope>
</reference>
<evidence type="ECO:0000313" key="6">
    <source>
        <dbReference type="EMBL" id="CAJ1398023.1"/>
    </source>
</evidence>
<proteinExistence type="predicted"/>
<feature type="signal peptide" evidence="4">
    <location>
        <begin position="1"/>
        <end position="22"/>
    </location>
</feature>
<dbReference type="AlphaFoldDB" id="A0AA36J3T3"/>
<evidence type="ECO:0000256" key="1">
    <source>
        <dbReference type="ARBA" id="ARBA00022723"/>
    </source>
</evidence>
<evidence type="ECO:0000256" key="4">
    <source>
        <dbReference type="SAM" id="SignalP"/>
    </source>
</evidence>
<dbReference type="SUPFAM" id="SSF53649">
    <property type="entry name" value="Alkaline phosphatase-like"/>
    <property type="match status" value="1"/>
</dbReference>
<organism evidence="6 7">
    <name type="scientific">Effrenium voratum</name>
    <dbReference type="NCBI Taxonomy" id="2562239"/>
    <lineage>
        <taxon>Eukaryota</taxon>
        <taxon>Sar</taxon>
        <taxon>Alveolata</taxon>
        <taxon>Dinophyceae</taxon>
        <taxon>Suessiales</taxon>
        <taxon>Symbiodiniaceae</taxon>
        <taxon>Effrenium</taxon>
    </lineage>
</organism>
<keyword evidence="2" id="KW-0106">Calcium</keyword>
<dbReference type="Proteomes" id="UP001178507">
    <property type="component" value="Unassembled WGS sequence"/>
</dbReference>
<accession>A0AA36J3T3</accession>
<evidence type="ECO:0000256" key="2">
    <source>
        <dbReference type="ARBA" id="ARBA00022837"/>
    </source>
</evidence>
<dbReference type="InterPro" id="IPR017850">
    <property type="entry name" value="Alkaline_phosphatase_core_sf"/>
</dbReference>
<dbReference type="PANTHER" id="PTHR10342:SF274">
    <property type="entry name" value="ARYLSULFATASE B"/>
    <property type="match status" value="1"/>
</dbReference>
<dbReference type="Gene3D" id="3.30.1120.10">
    <property type="match status" value="1"/>
</dbReference>
<evidence type="ECO:0000313" key="7">
    <source>
        <dbReference type="Proteomes" id="UP001178507"/>
    </source>
</evidence>
<keyword evidence="4" id="KW-0732">Signal</keyword>
<dbReference type="GO" id="GO:0008484">
    <property type="term" value="F:sulfuric ester hydrolase activity"/>
    <property type="evidence" value="ECO:0007669"/>
    <property type="project" value="InterPro"/>
</dbReference>